<name>A0A3G9JVP2_9ACTN</name>
<evidence type="ECO:0000256" key="4">
    <source>
        <dbReference type="ARBA" id="ARBA00023139"/>
    </source>
</evidence>
<proteinExistence type="inferred from homology"/>
<dbReference type="PANTHER" id="PTHR30429">
    <property type="entry name" value="D-METHIONINE-BINDING LIPOPROTEIN METQ"/>
    <property type="match status" value="1"/>
</dbReference>
<feature type="chain" id="PRO_5039697260" description="Lipoprotein" evidence="8">
    <location>
        <begin position="28"/>
        <end position="286"/>
    </location>
</feature>
<accession>A0A3G9JVP2</accession>
<keyword evidence="10" id="KW-1185">Reference proteome</keyword>
<organism evidence="9 10">
    <name type="scientific">Parolsenella catena</name>
    <dbReference type="NCBI Taxonomy" id="2003188"/>
    <lineage>
        <taxon>Bacteria</taxon>
        <taxon>Bacillati</taxon>
        <taxon>Actinomycetota</taxon>
        <taxon>Coriobacteriia</taxon>
        <taxon>Coriobacteriales</taxon>
        <taxon>Atopobiaceae</taxon>
        <taxon>Parolsenella</taxon>
    </lineage>
</organism>
<evidence type="ECO:0000256" key="5">
    <source>
        <dbReference type="ARBA" id="ARBA00023288"/>
    </source>
</evidence>
<dbReference type="Pfam" id="PF03180">
    <property type="entry name" value="Lipoprotein_9"/>
    <property type="match status" value="1"/>
</dbReference>
<comment type="similarity">
    <text evidence="6">Belongs to the nlpA lipoprotein family.</text>
</comment>
<dbReference type="RefSeq" id="WP_126420628.1">
    <property type="nucleotide sequence ID" value="NZ_AP019367.1"/>
</dbReference>
<evidence type="ECO:0000256" key="6">
    <source>
        <dbReference type="PIRNR" id="PIRNR002854"/>
    </source>
</evidence>
<evidence type="ECO:0000256" key="8">
    <source>
        <dbReference type="SAM" id="SignalP"/>
    </source>
</evidence>
<dbReference type="Gene3D" id="3.40.190.10">
    <property type="entry name" value="Periplasmic binding protein-like II"/>
    <property type="match status" value="2"/>
</dbReference>
<dbReference type="CDD" id="cd13597">
    <property type="entry name" value="PBP2_lipoprotein_Tp32"/>
    <property type="match status" value="1"/>
</dbReference>
<dbReference type="GeneID" id="88848217"/>
<dbReference type="SUPFAM" id="SSF53850">
    <property type="entry name" value="Periplasmic binding protein-like II"/>
    <property type="match status" value="1"/>
</dbReference>
<dbReference type="PROSITE" id="PS51257">
    <property type="entry name" value="PROKAR_LIPOPROTEIN"/>
    <property type="match status" value="1"/>
</dbReference>
<dbReference type="KEGG" id="pcat:Pcatena_00750"/>
<dbReference type="InterPro" id="IPR004872">
    <property type="entry name" value="Lipoprotein_NlpA"/>
</dbReference>
<dbReference type="OrthoDB" id="9812878at2"/>
<dbReference type="PIRSF" id="PIRSF002854">
    <property type="entry name" value="MetQ"/>
    <property type="match status" value="1"/>
</dbReference>
<dbReference type="GO" id="GO:0016020">
    <property type="term" value="C:membrane"/>
    <property type="evidence" value="ECO:0007669"/>
    <property type="project" value="UniProtKB-SubCell"/>
</dbReference>
<keyword evidence="5 6" id="KW-0449">Lipoprotein</keyword>
<dbReference type="PANTHER" id="PTHR30429:SF0">
    <property type="entry name" value="METHIONINE-BINDING LIPOPROTEIN METQ"/>
    <property type="match status" value="1"/>
</dbReference>
<sequence length="286" mass="29808">MSLKQHLKPLAGIAAVAGLALALTACGGNSGSAATTAAASGSSEDNVITVGASPSPHAEILNAVADELKSEGYELKVVEYNDYVQPNVALDAGDLDANYFQHLPYLENYNDENGTDLVSAGAIHFEPMGLYAGKSSDINNVPDGAKIAVPSDATNEARALLLLQDQGVIKLKDGVGLEATANDIEENPHNIQLVEVEAAAVPRSLEDSDFAVINGNYALSAGLDTSATLASESADSEAAQTYANIVAVRKGDENSEKTKALIKALTSDTARKFIEEQYKGSVIPVF</sequence>
<feature type="signal peptide" evidence="8">
    <location>
        <begin position="1"/>
        <end position="27"/>
    </location>
</feature>
<comment type="subcellular location">
    <subcellularLocation>
        <location evidence="1">Membrane</location>
        <topology evidence="1">Lipid-anchor</topology>
    </subcellularLocation>
</comment>
<keyword evidence="3" id="KW-0472">Membrane</keyword>
<evidence type="ECO:0000313" key="10">
    <source>
        <dbReference type="Proteomes" id="UP000273154"/>
    </source>
</evidence>
<keyword evidence="4" id="KW-0564">Palmitate</keyword>
<dbReference type="AlphaFoldDB" id="A0A3G9JVP2"/>
<evidence type="ECO:0000256" key="7">
    <source>
        <dbReference type="PIRSR" id="PIRSR002854-1"/>
    </source>
</evidence>
<protein>
    <recommendedName>
        <fullName evidence="6">Lipoprotein</fullName>
    </recommendedName>
</protein>
<dbReference type="EMBL" id="AP019367">
    <property type="protein sequence ID" value="BBH49488.1"/>
    <property type="molecule type" value="Genomic_DNA"/>
</dbReference>
<dbReference type="Proteomes" id="UP000273154">
    <property type="component" value="Chromosome"/>
</dbReference>
<feature type="lipid moiety-binding region" description="S-diacylglycerol cysteine" evidence="7">
    <location>
        <position position="26"/>
    </location>
</feature>
<gene>
    <name evidence="9" type="primary">metQ</name>
    <name evidence="9" type="ORF">Pcatena_00750</name>
</gene>
<reference evidence="10" key="1">
    <citation type="submission" date="2018-11" db="EMBL/GenBank/DDBJ databases">
        <title>Comparative genomics of Parolsenella catena and Libanicoccus massiliensis: Reclassification of Libanicoccus massiliensis as Parolsenella massiliensis comb. nov.</title>
        <authorList>
            <person name="Sakamoto M."/>
            <person name="Ikeyama N."/>
            <person name="Murakami T."/>
            <person name="Mori H."/>
            <person name="Yuki M."/>
            <person name="Ohkuma M."/>
        </authorList>
    </citation>
    <scope>NUCLEOTIDE SEQUENCE [LARGE SCALE GENOMIC DNA]</scope>
    <source>
        <strain evidence="10">JCM 31932</strain>
    </source>
</reference>
<evidence type="ECO:0000313" key="9">
    <source>
        <dbReference type="EMBL" id="BBH49488.1"/>
    </source>
</evidence>
<evidence type="ECO:0000256" key="3">
    <source>
        <dbReference type="ARBA" id="ARBA00023136"/>
    </source>
</evidence>
<keyword evidence="2 8" id="KW-0732">Signal</keyword>
<evidence type="ECO:0000256" key="1">
    <source>
        <dbReference type="ARBA" id="ARBA00004635"/>
    </source>
</evidence>
<evidence type="ECO:0000256" key="2">
    <source>
        <dbReference type="ARBA" id="ARBA00022729"/>
    </source>
</evidence>